<name>A0ACC0VPF6_9STRA</name>
<organism evidence="1 2">
    <name type="scientific">Peronosclerospora sorghi</name>
    <dbReference type="NCBI Taxonomy" id="230839"/>
    <lineage>
        <taxon>Eukaryota</taxon>
        <taxon>Sar</taxon>
        <taxon>Stramenopiles</taxon>
        <taxon>Oomycota</taxon>
        <taxon>Peronosporomycetes</taxon>
        <taxon>Peronosporales</taxon>
        <taxon>Peronosporaceae</taxon>
        <taxon>Peronosclerospora</taxon>
    </lineage>
</organism>
<comment type="caution">
    <text evidence="1">The sequence shown here is derived from an EMBL/GenBank/DDBJ whole genome shotgun (WGS) entry which is preliminary data.</text>
</comment>
<dbReference type="Proteomes" id="UP001163321">
    <property type="component" value="Chromosome 8"/>
</dbReference>
<keyword evidence="2" id="KW-1185">Reference proteome</keyword>
<evidence type="ECO:0000313" key="2">
    <source>
        <dbReference type="Proteomes" id="UP001163321"/>
    </source>
</evidence>
<evidence type="ECO:0000313" key="1">
    <source>
        <dbReference type="EMBL" id="KAI9907371.1"/>
    </source>
</evidence>
<protein>
    <submittedName>
        <fullName evidence="1">Uncharacterized protein</fullName>
    </submittedName>
</protein>
<proteinExistence type="predicted"/>
<accession>A0ACC0VPF6</accession>
<gene>
    <name evidence="1" type="ORF">PsorP6_003071</name>
</gene>
<reference evidence="1 2" key="1">
    <citation type="journal article" date="2022" name="bioRxiv">
        <title>The genome of the oomycete Peronosclerospora sorghi, a cosmopolitan pathogen of maize and sorghum, is inflated with dispersed pseudogenes.</title>
        <authorList>
            <person name="Fletcher K."/>
            <person name="Martin F."/>
            <person name="Isakeit T."/>
            <person name="Cavanaugh K."/>
            <person name="Magill C."/>
            <person name="Michelmore R."/>
        </authorList>
    </citation>
    <scope>NUCLEOTIDE SEQUENCE [LARGE SCALE GENOMIC DNA]</scope>
    <source>
        <strain evidence="1">P6</strain>
    </source>
</reference>
<dbReference type="EMBL" id="CM047587">
    <property type="protein sequence ID" value="KAI9907371.1"/>
    <property type="molecule type" value="Genomic_DNA"/>
</dbReference>
<sequence>MGDSVPPQGPLKKLWRRKMAGLCKDYIADQGALEESDLYNLRKGSTTFNEVEELLRKLVAEKWLSPSVVRLPTRRFTLGPRVFLELITFFRDLQVNKFPICQYELLQGARCQRRNCETVAHQEYGSREILYRCPTCRNEFRQYSGYVAAHLPKKSG</sequence>